<gene>
    <name evidence="2" type="ORF">LAESUDRAFT_671372</name>
</gene>
<proteinExistence type="predicted"/>
<dbReference type="GeneID" id="63822490"/>
<dbReference type="RefSeq" id="XP_040769154.1">
    <property type="nucleotide sequence ID" value="XM_040905460.1"/>
</dbReference>
<feature type="region of interest" description="Disordered" evidence="1">
    <location>
        <begin position="79"/>
        <end position="128"/>
    </location>
</feature>
<feature type="compositionally biased region" description="Pro residues" evidence="1">
    <location>
        <begin position="80"/>
        <end position="90"/>
    </location>
</feature>
<dbReference type="AlphaFoldDB" id="A0A165H949"/>
<sequence length="128" mass="14377">MDFIFCIPLVWGCPTKVHPVGDQTPRVCPRCHNASVTSAKSRRWFEFCFVPLIPMRSERIWTCCICQWSVPIQPGWEPALPGPIPQPVPQNPWQQPPAAYNGASNGYIQSGYQPGYIDQSQGPKNDAH</sequence>
<evidence type="ECO:0000313" key="2">
    <source>
        <dbReference type="EMBL" id="KZT11414.1"/>
    </source>
</evidence>
<organism evidence="2 3">
    <name type="scientific">Laetiporus sulphureus 93-53</name>
    <dbReference type="NCBI Taxonomy" id="1314785"/>
    <lineage>
        <taxon>Eukaryota</taxon>
        <taxon>Fungi</taxon>
        <taxon>Dikarya</taxon>
        <taxon>Basidiomycota</taxon>
        <taxon>Agaricomycotina</taxon>
        <taxon>Agaricomycetes</taxon>
        <taxon>Polyporales</taxon>
        <taxon>Laetiporus</taxon>
    </lineage>
</organism>
<dbReference type="PANTHER" id="PTHR28139:SF1">
    <property type="entry name" value="UPF0768 PROTEIN YBL029C-A"/>
    <property type="match status" value="1"/>
</dbReference>
<evidence type="ECO:0008006" key="4">
    <source>
        <dbReference type="Google" id="ProtNLM"/>
    </source>
</evidence>
<keyword evidence="3" id="KW-1185">Reference proteome</keyword>
<feature type="compositionally biased region" description="Polar residues" evidence="1">
    <location>
        <begin position="102"/>
        <end position="128"/>
    </location>
</feature>
<reference evidence="2 3" key="1">
    <citation type="journal article" date="2016" name="Mol. Biol. Evol.">
        <title>Comparative Genomics of Early-Diverging Mushroom-Forming Fungi Provides Insights into the Origins of Lignocellulose Decay Capabilities.</title>
        <authorList>
            <person name="Nagy L.G."/>
            <person name="Riley R."/>
            <person name="Tritt A."/>
            <person name="Adam C."/>
            <person name="Daum C."/>
            <person name="Floudas D."/>
            <person name="Sun H."/>
            <person name="Yadav J.S."/>
            <person name="Pangilinan J."/>
            <person name="Larsson K.H."/>
            <person name="Matsuura K."/>
            <person name="Barry K."/>
            <person name="Labutti K."/>
            <person name="Kuo R."/>
            <person name="Ohm R.A."/>
            <person name="Bhattacharya S.S."/>
            <person name="Shirouzu T."/>
            <person name="Yoshinaga Y."/>
            <person name="Martin F.M."/>
            <person name="Grigoriev I.V."/>
            <person name="Hibbett D.S."/>
        </authorList>
    </citation>
    <scope>NUCLEOTIDE SEQUENCE [LARGE SCALE GENOMIC DNA]</scope>
    <source>
        <strain evidence="2 3">93-53</strain>
    </source>
</reference>
<dbReference type="STRING" id="1314785.A0A165H949"/>
<evidence type="ECO:0000313" key="3">
    <source>
        <dbReference type="Proteomes" id="UP000076871"/>
    </source>
</evidence>
<dbReference type="OrthoDB" id="5545479at2759"/>
<dbReference type="EMBL" id="KV427607">
    <property type="protein sequence ID" value="KZT11414.1"/>
    <property type="molecule type" value="Genomic_DNA"/>
</dbReference>
<dbReference type="Proteomes" id="UP000076871">
    <property type="component" value="Unassembled WGS sequence"/>
</dbReference>
<dbReference type="PANTHER" id="PTHR28139">
    <property type="entry name" value="UPF0768 PROTEIN YBL029C-A"/>
    <property type="match status" value="1"/>
</dbReference>
<dbReference type="InParanoid" id="A0A165H949"/>
<accession>A0A165H949</accession>
<evidence type="ECO:0000256" key="1">
    <source>
        <dbReference type="SAM" id="MobiDB-lite"/>
    </source>
</evidence>
<protein>
    <recommendedName>
        <fullName evidence="4">Zinc-ribbon 15 domain-containing protein</fullName>
    </recommendedName>
</protein>
<name>A0A165H949_9APHY</name>